<keyword evidence="1" id="KW-0472">Membrane</keyword>
<proteinExistence type="predicted"/>
<evidence type="ECO:0000256" key="1">
    <source>
        <dbReference type="SAM" id="Phobius"/>
    </source>
</evidence>
<sequence>MQFTKHQLIIFFITKLTFSNYLQFLYSIFTEKRPLLCKKSHLHCICIAFA</sequence>
<keyword evidence="1" id="KW-1133">Transmembrane helix</keyword>
<name>A0ABN0BLG1_BACFG</name>
<keyword evidence="1" id="KW-0812">Transmembrane</keyword>
<organism evidence="2 3">
    <name type="scientific">Bacteroides fragilis 3_1_12</name>
    <dbReference type="NCBI Taxonomy" id="457424"/>
    <lineage>
        <taxon>Bacteria</taxon>
        <taxon>Pseudomonadati</taxon>
        <taxon>Bacteroidota</taxon>
        <taxon>Bacteroidia</taxon>
        <taxon>Bacteroidales</taxon>
        <taxon>Bacteroidaceae</taxon>
        <taxon>Bacteroides</taxon>
    </lineage>
</organism>
<dbReference type="Proteomes" id="UP000005101">
    <property type="component" value="Unassembled WGS sequence"/>
</dbReference>
<accession>A0ABN0BLG1</accession>
<reference evidence="2 3" key="1">
    <citation type="submission" date="2008-12" db="EMBL/GenBank/DDBJ databases">
        <title>Annotation of Bacteroides fragilis strain 3_1_12.</title>
        <authorList>
            <consortium name="The Broad Institute Genome Sequencing Platform"/>
            <person name="Ward D."/>
            <person name="Young S.K."/>
            <person name="Kodira C.D."/>
            <person name="Zeng Q."/>
            <person name="Koehrsen M."/>
            <person name="Alvarado L."/>
            <person name="Berlin A."/>
            <person name="Borenstein D."/>
            <person name="Chen Z."/>
            <person name="Engels R."/>
            <person name="Freedman E."/>
            <person name="Gellesch M."/>
            <person name="Goldberg J."/>
            <person name="Griggs A."/>
            <person name="Gujja S."/>
            <person name="Heiman D."/>
            <person name="Hepburn T."/>
            <person name="Howarth C."/>
            <person name="Jen D."/>
            <person name="Larson L."/>
            <person name="Lewis B."/>
            <person name="Mehta T."/>
            <person name="Park D."/>
            <person name="Pearson M."/>
            <person name="Roberts A."/>
            <person name="Saif S."/>
            <person name="Shea T."/>
            <person name="Shenoy N."/>
            <person name="Sisk P."/>
            <person name="Stolte C."/>
            <person name="Sykes S."/>
            <person name="Walk T."/>
            <person name="White J."/>
            <person name="Yandava C."/>
            <person name="Allen-Vercoe E."/>
            <person name="Strauss J."/>
            <person name="Ambrose C."/>
            <person name="Lander E."/>
            <person name="Nusbaum C."/>
            <person name="Galagan J."/>
            <person name="Birren B."/>
        </authorList>
    </citation>
    <scope>NUCLEOTIDE SEQUENCE [LARGE SCALE GENOMIC DNA]</scope>
    <source>
        <strain evidence="2 3">3_1_12</strain>
    </source>
</reference>
<protein>
    <submittedName>
        <fullName evidence="2">Uncharacterized protein</fullName>
    </submittedName>
</protein>
<feature type="transmembrane region" description="Helical" evidence="1">
    <location>
        <begin position="6"/>
        <end position="29"/>
    </location>
</feature>
<evidence type="ECO:0000313" key="3">
    <source>
        <dbReference type="Proteomes" id="UP000005101"/>
    </source>
</evidence>
<keyword evidence="3" id="KW-1185">Reference proteome</keyword>
<gene>
    <name evidence="2" type="ORF">BFAG_02380</name>
</gene>
<evidence type="ECO:0000313" key="2">
    <source>
        <dbReference type="EMBL" id="EFR53685.1"/>
    </source>
</evidence>
<dbReference type="EMBL" id="EQ973214">
    <property type="protein sequence ID" value="EFR53685.1"/>
    <property type="molecule type" value="Genomic_DNA"/>
</dbReference>